<evidence type="ECO:0000256" key="7">
    <source>
        <dbReference type="ARBA" id="ARBA00022840"/>
    </source>
</evidence>
<dbReference type="AlphaFoldDB" id="A0A212LR09"/>
<dbReference type="GO" id="GO:0043139">
    <property type="term" value="F:5'-3' DNA helicase activity"/>
    <property type="evidence" value="ECO:0007669"/>
    <property type="project" value="UniProtKB-EC"/>
</dbReference>
<dbReference type="SUPFAM" id="SSF52540">
    <property type="entry name" value="P-loop containing nucleoside triphosphate hydrolases"/>
    <property type="match status" value="1"/>
</dbReference>
<evidence type="ECO:0000256" key="10">
    <source>
        <dbReference type="ARBA" id="ARBA00044969"/>
    </source>
</evidence>
<proteinExistence type="inferred from homology"/>
<keyword evidence="2" id="KW-0639">Primosome</keyword>
<dbReference type="Gene3D" id="1.10.860.10">
    <property type="entry name" value="DNAb Helicase, Chain A"/>
    <property type="match status" value="1"/>
</dbReference>
<feature type="domain" description="SF4 helicase" evidence="12">
    <location>
        <begin position="177"/>
        <end position="458"/>
    </location>
</feature>
<dbReference type="GO" id="GO:0006269">
    <property type="term" value="P:DNA replication, synthesis of primer"/>
    <property type="evidence" value="ECO:0007669"/>
    <property type="project" value="UniProtKB-KW"/>
</dbReference>
<dbReference type="GO" id="GO:1990077">
    <property type="term" value="C:primosome complex"/>
    <property type="evidence" value="ECO:0007669"/>
    <property type="project" value="UniProtKB-KW"/>
</dbReference>
<accession>A0A212LR09</accession>
<dbReference type="GO" id="GO:0005829">
    <property type="term" value="C:cytosol"/>
    <property type="evidence" value="ECO:0007669"/>
    <property type="project" value="TreeGrafter"/>
</dbReference>
<keyword evidence="3" id="KW-0235">DNA replication</keyword>
<dbReference type="InterPro" id="IPR007693">
    <property type="entry name" value="DNA_helicase_DnaB-like_N"/>
</dbReference>
<dbReference type="GO" id="GO:0005524">
    <property type="term" value="F:ATP binding"/>
    <property type="evidence" value="ECO:0007669"/>
    <property type="project" value="UniProtKB-KW"/>
</dbReference>
<dbReference type="Gene3D" id="3.40.50.300">
    <property type="entry name" value="P-loop containing nucleotide triphosphate hydrolases"/>
    <property type="match status" value="1"/>
</dbReference>
<keyword evidence="8" id="KW-0238">DNA-binding</keyword>
<evidence type="ECO:0000256" key="5">
    <source>
        <dbReference type="ARBA" id="ARBA00022801"/>
    </source>
</evidence>
<evidence type="ECO:0000256" key="11">
    <source>
        <dbReference type="ARBA" id="ARBA00048954"/>
    </source>
</evidence>
<evidence type="ECO:0000256" key="6">
    <source>
        <dbReference type="ARBA" id="ARBA00022806"/>
    </source>
</evidence>
<dbReference type="PANTHER" id="PTHR30153">
    <property type="entry name" value="REPLICATIVE DNA HELICASE DNAB"/>
    <property type="match status" value="1"/>
</dbReference>
<dbReference type="Pfam" id="PF03796">
    <property type="entry name" value="DnaB_C"/>
    <property type="match status" value="1"/>
</dbReference>
<comment type="catalytic activity">
    <reaction evidence="11">
        <text>ATP + H2O = ADP + phosphate + H(+)</text>
        <dbReference type="Rhea" id="RHEA:13065"/>
        <dbReference type="ChEBI" id="CHEBI:15377"/>
        <dbReference type="ChEBI" id="CHEBI:15378"/>
        <dbReference type="ChEBI" id="CHEBI:30616"/>
        <dbReference type="ChEBI" id="CHEBI:43474"/>
        <dbReference type="ChEBI" id="CHEBI:456216"/>
        <dbReference type="EC" id="5.6.2.3"/>
    </reaction>
</comment>
<reference evidence="13" key="1">
    <citation type="submission" date="2016-08" db="EMBL/GenBank/DDBJ databases">
        <authorList>
            <person name="Seilhamer J.J."/>
        </authorList>
    </citation>
    <scope>NUCLEOTIDE SEQUENCE</scope>
    <source>
        <strain evidence="13">86</strain>
    </source>
</reference>
<evidence type="ECO:0000259" key="12">
    <source>
        <dbReference type="PROSITE" id="PS51199"/>
    </source>
</evidence>
<evidence type="ECO:0000256" key="2">
    <source>
        <dbReference type="ARBA" id="ARBA00022515"/>
    </source>
</evidence>
<protein>
    <recommendedName>
        <fullName evidence="10">DNA 5'-3' helicase</fullName>
        <ecNumber evidence="10">5.6.2.3</ecNumber>
    </recommendedName>
</protein>
<gene>
    <name evidence="13" type="ORF">KL86PLE_90676</name>
</gene>
<keyword evidence="5" id="KW-0378">Hydrolase</keyword>
<dbReference type="SUPFAM" id="SSF48024">
    <property type="entry name" value="N-terminal domain of DnaB helicase"/>
    <property type="match status" value="1"/>
</dbReference>
<evidence type="ECO:0000256" key="3">
    <source>
        <dbReference type="ARBA" id="ARBA00022705"/>
    </source>
</evidence>
<dbReference type="Pfam" id="PF00772">
    <property type="entry name" value="DnaB"/>
    <property type="match status" value="1"/>
</dbReference>
<dbReference type="InterPro" id="IPR007694">
    <property type="entry name" value="DNA_helicase_DnaB-like_C"/>
</dbReference>
<evidence type="ECO:0000256" key="9">
    <source>
        <dbReference type="ARBA" id="ARBA00023235"/>
    </source>
</evidence>
<keyword evidence="4" id="KW-0547">Nucleotide-binding</keyword>
<evidence type="ECO:0000256" key="8">
    <source>
        <dbReference type="ARBA" id="ARBA00023125"/>
    </source>
</evidence>
<dbReference type="PANTHER" id="PTHR30153:SF2">
    <property type="entry name" value="REPLICATIVE DNA HELICASE"/>
    <property type="match status" value="1"/>
</dbReference>
<dbReference type="InterPro" id="IPR016136">
    <property type="entry name" value="DNA_helicase_N/primase_C"/>
</dbReference>
<comment type="similarity">
    <text evidence="1">Belongs to the helicase family. DnaB subfamily.</text>
</comment>
<evidence type="ECO:0000313" key="13">
    <source>
        <dbReference type="EMBL" id="SCM79859.1"/>
    </source>
</evidence>
<dbReference type="PROSITE" id="PS51199">
    <property type="entry name" value="SF4_HELICASE"/>
    <property type="match status" value="1"/>
</dbReference>
<dbReference type="InterPro" id="IPR027417">
    <property type="entry name" value="P-loop_NTPase"/>
</dbReference>
<evidence type="ECO:0000256" key="1">
    <source>
        <dbReference type="ARBA" id="ARBA00008428"/>
    </source>
</evidence>
<dbReference type="InterPro" id="IPR036185">
    <property type="entry name" value="DNA_heli_DnaB-like_N_sf"/>
</dbReference>
<organism evidence="13">
    <name type="scientific">uncultured Pleomorphomonas sp</name>
    <dbReference type="NCBI Taxonomy" id="442121"/>
    <lineage>
        <taxon>Bacteria</taxon>
        <taxon>Pseudomonadati</taxon>
        <taxon>Pseudomonadota</taxon>
        <taxon>Alphaproteobacteria</taxon>
        <taxon>Hyphomicrobiales</taxon>
        <taxon>Pleomorphomonadaceae</taxon>
        <taxon>Pleomorphomonas</taxon>
        <taxon>environmental samples</taxon>
    </lineage>
</organism>
<name>A0A212LR09_9HYPH</name>
<dbReference type="EMBL" id="FMJD01000013">
    <property type="protein sequence ID" value="SCM79859.1"/>
    <property type="molecule type" value="Genomic_DNA"/>
</dbReference>
<sequence>MDAASSTSTEGIGNVAIERLVLGAILLNEENYWSVSDVLSIDCFGSDDHQKIFAVMTELASDGRAIRVPLVSGRLGALKDGQDPDAYISGLLHYASKEDSIPLADYAYDLRDAATRRRVLALAEGMIKSVKDPRLDAQAIVDRAGERIADISRSAAIEYESTVSETIKQILKKSSPSAKKGIALRPCLSGLEEMVGFFAPSSLVLWGGGPGAAKTAVAMQQLLFTSEEEPASLFELEMDNTSLVARSIASDTGVSARDIMRGMTEDQYARMAQASESFASRRLRIVHQAKVTMQQIRSRAIAHKRKHGLRLLVVDHLKLIERPSKTRIDPVERAYENARDLKTLAKDLDCVVIALCQFTKSARQKEVPEPEMEDFYGGSLEEHADVMLANFNRHDWLMRNPPRTNQSKAKLDWESQCSQSAGRIEVYKLKDRFGASRDRRIFHWEGKTTRFSDLITHQDRFDLLDEGREFA</sequence>
<keyword evidence="7" id="KW-0067">ATP-binding</keyword>
<keyword evidence="9" id="KW-0413">Isomerase</keyword>
<keyword evidence="6" id="KW-0347">Helicase</keyword>
<dbReference type="EC" id="5.6.2.3" evidence="10"/>
<evidence type="ECO:0000256" key="4">
    <source>
        <dbReference type="ARBA" id="ARBA00022741"/>
    </source>
</evidence>
<dbReference type="GO" id="GO:0003677">
    <property type="term" value="F:DNA binding"/>
    <property type="evidence" value="ECO:0007669"/>
    <property type="project" value="UniProtKB-KW"/>
</dbReference>
<dbReference type="GO" id="GO:0016787">
    <property type="term" value="F:hydrolase activity"/>
    <property type="evidence" value="ECO:0007669"/>
    <property type="project" value="UniProtKB-KW"/>
</dbReference>